<dbReference type="EMBL" id="JAYDYQ010001087">
    <property type="protein sequence ID" value="KAK4490265.1"/>
    <property type="molecule type" value="Genomic_DNA"/>
</dbReference>
<dbReference type="Proteomes" id="UP001291926">
    <property type="component" value="Unassembled WGS sequence"/>
</dbReference>
<gene>
    <name evidence="2" type="ORF">RD792_000928</name>
</gene>
<proteinExistence type="predicted"/>
<evidence type="ECO:0000313" key="3">
    <source>
        <dbReference type="Proteomes" id="UP001291926"/>
    </source>
</evidence>
<sequence>MLSCLLNVNEIGETSSLADERPSQACSSGDPQTETSYGGKIEIVLAHSNERVLGFHLLQFAEVLPLICGYFRFCFQVVEEACTTLLPNTLCDYLYNLSDDFIRETLSVADEHTFQARPNELVTLISLHMEPPIELHKEDYLEFSVSKFC</sequence>
<protein>
    <submittedName>
        <fullName evidence="2">Uncharacterized protein</fullName>
    </submittedName>
</protein>
<evidence type="ECO:0000256" key="1">
    <source>
        <dbReference type="SAM" id="MobiDB-lite"/>
    </source>
</evidence>
<evidence type="ECO:0000313" key="2">
    <source>
        <dbReference type="EMBL" id="KAK4490265.1"/>
    </source>
</evidence>
<accession>A0ABR0DM17</accession>
<organism evidence="2 3">
    <name type="scientific">Penstemon davidsonii</name>
    <dbReference type="NCBI Taxonomy" id="160366"/>
    <lineage>
        <taxon>Eukaryota</taxon>
        <taxon>Viridiplantae</taxon>
        <taxon>Streptophyta</taxon>
        <taxon>Embryophyta</taxon>
        <taxon>Tracheophyta</taxon>
        <taxon>Spermatophyta</taxon>
        <taxon>Magnoliopsida</taxon>
        <taxon>eudicotyledons</taxon>
        <taxon>Gunneridae</taxon>
        <taxon>Pentapetalae</taxon>
        <taxon>asterids</taxon>
        <taxon>lamiids</taxon>
        <taxon>Lamiales</taxon>
        <taxon>Plantaginaceae</taxon>
        <taxon>Cheloneae</taxon>
        <taxon>Penstemon</taxon>
    </lineage>
</organism>
<comment type="caution">
    <text evidence="2">The sequence shown here is derived from an EMBL/GenBank/DDBJ whole genome shotgun (WGS) entry which is preliminary data.</text>
</comment>
<feature type="region of interest" description="Disordered" evidence="1">
    <location>
        <begin position="15"/>
        <end position="34"/>
    </location>
</feature>
<feature type="compositionally biased region" description="Polar residues" evidence="1">
    <location>
        <begin position="24"/>
        <end position="34"/>
    </location>
</feature>
<name>A0ABR0DM17_9LAMI</name>
<reference evidence="2 3" key="1">
    <citation type="journal article" date="2023" name="bioRxiv">
        <title>Genome report: Whole genome sequence and annotation of Penstemon davidsonii.</title>
        <authorList>
            <person name="Ostevik K.L."/>
            <person name="Alabady M."/>
            <person name="Zhang M."/>
            <person name="Rausher M.D."/>
        </authorList>
    </citation>
    <scope>NUCLEOTIDE SEQUENCE [LARGE SCALE GENOMIC DNA]</scope>
    <source>
        <strain evidence="2">DNT005</strain>
        <tissue evidence="2">Whole leaf</tissue>
    </source>
</reference>
<keyword evidence="3" id="KW-1185">Reference proteome</keyword>
<dbReference type="Gene3D" id="1.10.730.10">
    <property type="entry name" value="Isoleucyl-tRNA Synthetase, Domain 1"/>
    <property type="match status" value="1"/>
</dbReference>